<sequence length="227" mass="24943">MTLTIILSGVTGRIGKQVLNQALQNPIIGSVIALSRRPLPELAQHSKVKVLVLEDFETYPDDVVDELVRADGCIWCMTTTAGDPVLELAYPRAFANAIAPGLASRDKPFRYVHLSGALVERDQKKPLWMKASVRKTKGRGEMQMIEVANESMHGGLWETIIARPGMVVQRNSYVGEASMWLTSSSGSFIRGDELALALIDAVMHGSDKLLLPHTLLQRGQELAKVQK</sequence>
<name>A0ACC2HW39_9PLEO</name>
<organism evidence="1 2">
    <name type="scientific">Boeremia exigua</name>
    <dbReference type="NCBI Taxonomy" id="749465"/>
    <lineage>
        <taxon>Eukaryota</taxon>
        <taxon>Fungi</taxon>
        <taxon>Dikarya</taxon>
        <taxon>Ascomycota</taxon>
        <taxon>Pezizomycotina</taxon>
        <taxon>Dothideomycetes</taxon>
        <taxon>Pleosporomycetidae</taxon>
        <taxon>Pleosporales</taxon>
        <taxon>Pleosporineae</taxon>
        <taxon>Didymellaceae</taxon>
        <taxon>Boeremia</taxon>
    </lineage>
</organism>
<protein>
    <submittedName>
        <fullName evidence="1">Uncharacterized protein</fullName>
    </submittedName>
</protein>
<evidence type="ECO:0000313" key="1">
    <source>
        <dbReference type="EMBL" id="KAJ8107301.1"/>
    </source>
</evidence>
<dbReference type="EMBL" id="JAPHNI010000959">
    <property type="protein sequence ID" value="KAJ8107301.1"/>
    <property type="molecule type" value="Genomic_DNA"/>
</dbReference>
<comment type="caution">
    <text evidence="1">The sequence shown here is derived from an EMBL/GenBank/DDBJ whole genome shotgun (WGS) entry which is preliminary data.</text>
</comment>
<proteinExistence type="predicted"/>
<dbReference type="Proteomes" id="UP001153331">
    <property type="component" value="Unassembled WGS sequence"/>
</dbReference>
<reference evidence="1" key="1">
    <citation type="submission" date="2022-11" db="EMBL/GenBank/DDBJ databases">
        <title>Genome Sequence of Boeremia exigua.</title>
        <authorList>
            <person name="Buettner E."/>
        </authorList>
    </citation>
    <scope>NUCLEOTIDE SEQUENCE</scope>
    <source>
        <strain evidence="1">CU02</strain>
    </source>
</reference>
<gene>
    <name evidence="1" type="ORF">OPT61_g8961</name>
</gene>
<keyword evidence="2" id="KW-1185">Reference proteome</keyword>
<accession>A0ACC2HW39</accession>
<evidence type="ECO:0000313" key="2">
    <source>
        <dbReference type="Proteomes" id="UP001153331"/>
    </source>
</evidence>